<name>A0A8D8ALF5_CULPI</name>
<sequence length="176" mass="20070">MNGLGFQAYCRCVDVLMSSKIRFKLIHITAQLDRAVHFTQHIHPRVKHLLLTYPHKFRRSRPPLSGNRAQPLSMIVGCIPWRRSCCRPSTPASPWRWHLLQQNPHDRRADLFTSWELPSQKQVPFVVCEVKQKPTVVPRNVPLELPSRSCPGCGVSKLLSSAVDRSCRSVGFTAQP</sequence>
<organism evidence="1">
    <name type="scientific">Culex pipiens</name>
    <name type="common">House mosquito</name>
    <dbReference type="NCBI Taxonomy" id="7175"/>
    <lineage>
        <taxon>Eukaryota</taxon>
        <taxon>Metazoa</taxon>
        <taxon>Ecdysozoa</taxon>
        <taxon>Arthropoda</taxon>
        <taxon>Hexapoda</taxon>
        <taxon>Insecta</taxon>
        <taxon>Pterygota</taxon>
        <taxon>Neoptera</taxon>
        <taxon>Endopterygota</taxon>
        <taxon>Diptera</taxon>
        <taxon>Nematocera</taxon>
        <taxon>Culicoidea</taxon>
        <taxon>Culicidae</taxon>
        <taxon>Culicinae</taxon>
        <taxon>Culicini</taxon>
        <taxon>Culex</taxon>
        <taxon>Culex</taxon>
    </lineage>
</organism>
<accession>A0A8D8ALF5</accession>
<dbReference type="AlphaFoldDB" id="A0A8D8ALF5"/>
<reference evidence="1" key="1">
    <citation type="submission" date="2021-05" db="EMBL/GenBank/DDBJ databases">
        <authorList>
            <person name="Alioto T."/>
            <person name="Alioto T."/>
            <person name="Gomez Garrido J."/>
        </authorList>
    </citation>
    <scope>NUCLEOTIDE SEQUENCE</scope>
</reference>
<proteinExistence type="predicted"/>
<dbReference type="EMBL" id="HBUE01037635">
    <property type="protein sequence ID" value="CAG6459466.1"/>
    <property type="molecule type" value="Transcribed_RNA"/>
</dbReference>
<protein>
    <submittedName>
        <fullName evidence="1">(northern house mosquito) hypothetical protein</fullName>
    </submittedName>
</protein>
<evidence type="ECO:0000313" key="1">
    <source>
        <dbReference type="EMBL" id="CAG6459466.1"/>
    </source>
</evidence>